<organism evidence="1 2">
    <name type="scientific">Rosa chinensis</name>
    <name type="common">China rose</name>
    <dbReference type="NCBI Taxonomy" id="74649"/>
    <lineage>
        <taxon>Eukaryota</taxon>
        <taxon>Viridiplantae</taxon>
        <taxon>Streptophyta</taxon>
        <taxon>Embryophyta</taxon>
        <taxon>Tracheophyta</taxon>
        <taxon>Spermatophyta</taxon>
        <taxon>Magnoliopsida</taxon>
        <taxon>eudicotyledons</taxon>
        <taxon>Gunneridae</taxon>
        <taxon>Pentapetalae</taxon>
        <taxon>rosids</taxon>
        <taxon>fabids</taxon>
        <taxon>Rosales</taxon>
        <taxon>Rosaceae</taxon>
        <taxon>Rosoideae</taxon>
        <taxon>Rosoideae incertae sedis</taxon>
        <taxon>Rosa</taxon>
    </lineage>
</organism>
<accession>A0A2P6QCL2</accession>
<protein>
    <submittedName>
        <fullName evidence="1">Uncharacterized protein</fullName>
    </submittedName>
</protein>
<dbReference type="Proteomes" id="UP000238479">
    <property type="component" value="Chromosome 5"/>
</dbReference>
<dbReference type="EMBL" id="PDCK01000043">
    <property type="protein sequence ID" value="PRQ31902.1"/>
    <property type="molecule type" value="Genomic_DNA"/>
</dbReference>
<reference evidence="1 2" key="1">
    <citation type="journal article" date="2018" name="Nat. Genet.">
        <title>The Rosa genome provides new insights in the design of modern roses.</title>
        <authorList>
            <person name="Bendahmane M."/>
        </authorList>
    </citation>
    <scope>NUCLEOTIDE SEQUENCE [LARGE SCALE GENOMIC DNA]</scope>
    <source>
        <strain evidence="2">cv. Old Blush</strain>
    </source>
</reference>
<keyword evidence="2" id="KW-1185">Reference proteome</keyword>
<gene>
    <name evidence="1" type="ORF">RchiOBHm_Chr5g0040521</name>
</gene>
<dbReference type="AlphaFoldDB" id="A0A2P6QCL2"/>
<name>A0A2P6QCL2_ROSCH</name>
<proteinExistence type="predicted"/>
<dbReference type="Gramene" id="PRQ31902">
    <property type="protein sequence ID" value="PRQ31902"/>
    <property type="gene ID" value="RchiOBHm_Chr5g0040521"/>
</dbReference>
<comment type="caution">
    <text evidence="1">The sequence shown here is derived from an EMBL/GenBank/DDBJ whole genome shotgun (WGS) entry which is preliminary data.</text>
</comment>
<sequence length="48" mass="5225">MNGMGVVVVVMEFMVEDGNCGGDDGGDGVVKGVWYYGFGFWEVEMELL</sequence>
<evidence type="ECO:0000313" key="1">
    <source>
        <dbReference type="EMBL" id="PRQ31902.1"/>
    </source>
</evidence>
<evidence type="ECO:0000313" key="2">
    <source>
        <dbReference type="Proteomes" id="UP000238479"/>
    </source>
</evidence>